<comment type="caution">
    <text evidence="2">The sequence shown here is derived from an EMBL/GenBank/DDBJ whole genome shotgun (WGS) entry which is preliminary data.</text>
</comment>
<dbReference type="SUPFAM" id="SSF158997">
    <property type="entry name" value="Trm112p-like"/>
    <property type="match status" value="1"/>
</dbReference>
<protein>
    <recommendedName>
        <fullName evidence="4">Trm112p-like protein</fullName>
    </recommendedName>
</protein>
<keyword evidence="3" id="KW-1185">Reference proteome</keyword>
<evidence type="ECO:0000313" key="3">
    <source>
        <dbReference type="Proteomes" id="UP000245609"/>
    </source>
</evidence>
<comment type="similarity">
    <text evidence="1">Belongs to the TRM112 family.</text>
</comment>
<dbReference type="STRING" id="133381.A0A2T9ZI40"/>
<name>A0A2T9ZI40_9FUNG</name>
<dbReference type="GO" id="GO:0030488">
    <property type="term" value="P:tRNA methylation"/>
    <property type="evidence" value="ECO:0007669"/>
    <property type="project" value="TreeGrafter"/>
</dbReference>
<evidence type="ECO:0000256" key="1">
    <source>
        <dbReference type="ARBA" id="ARBA00007980"/>
    </source>
</evidence>
<dbReference type="Gene3D" id="2.20.25.10">
    <property type="match status" value="2"/>
</dbReference>
<accession>A0A2T9ZI40</accession>
<dbReference type="PANTHER" id="PTHR12773:SF0">
    <property type="entry name" value="MULTIFUNCTIONAL METHYLTRANSFERASE SUBUNIT TRM112-LIKE PROTEIN"/>
    <property type="match status" value="1"/>
</dbReference>
<organism evidence="2 3">
    <name type="scientific">Smittium megazygosporum</name>
    <dbReference type="NCBI Taxonomy" id="133381"/>
    <lineage>
        <taxon>Eukaryota</taxon>
        <taxon>Fungi</taxon>
        <taxon>Fungi incertae sedis</taxon>
        <taxon>Zoopagomycota</taxon>
        <taxon>Kickxellomycotina</taxon>
        <taxon>Harpellomycetes</taxon>
        <taxon>Harpellales</taxon>
        <taxon>Legeriomycetaceae</taxon>
        <taxon>Smittium</taxon>
    </lineage>
</organism>
<gene>
    <name evidence="2" type="ORF">BB560_001251</name>
</gene>
<dbReference type="InterPro" id="IPR039127">
    <property type="entry name" value="Trm112"/>
</dbReference>
<dbReference type="EMBL" id="MBFS01000144">
    <property type="protein sequence ID" value="PVV04251.1"/>
    <property type="molecule type" value="Genomic_DNA"/>
</dbReference>
<dbReference type="GO" id="GO:0046982">
    <property type="term" value="F:protein heterodimerization activity"/>
    <property type="evidence" value="ECO:0007669"/>
    <property type="project" value="InterPro"/>
</dbReference>
<dbReference type="AlphaFoldDB" id="A0A2T9ZI40"/>
<dbReference type="GO" id="GO:0070476">
    <property type="term" value="P:rRNA (guanine-N7)-methylation"/>
    <property type="evidence" value="ECO:0007669"/>
    <property type="project" value="TreeGrafter"/>
</dbReference>
<evidence type="ECO:0000313" key="2">
    <source>
        <dbReference type="EMBL" id="PVV04251.1"/>
    </source>
</evidence>
<dbReference type="InterPro" id="IPR005651">
    <property type="entry name" value="Trm112-like"/>
</dbReference>
<dbReference type="Proteomes" id="UP000245609">
    <property type="component" value="Unassembled WGS sequence"/>
</dbReference>
<dbReference type="PANTHER" id="PTHR12773">
    <property type="entry name" value="UPF0315 PROTEIN-RELATED"/>
    <property type="match status" value="1"/>
</dbReference>
<dbReference type="OrthoDB" id="2187549at2759"/>
<proteinExistence type="inferred from homology"/>
<sequence length="95" mass="11029">MRLLTHNMLKCHVKNCPDQSKNFPLRIQEAQIEQIETELNPEFINRMLPRLEWDALVSTAKSIDIKEGKMICESCGHIYPIKNSVPNMLLAEHEI</sequence>
<evidence type="ECO:0008006" key="4">
    <source>
        <dbReference type="Google" id="ProtNLM"/>
    </source>
</evidence>
<dbReference type="Pfam" id="PF03966">
    <property type="entry name" value="Trm112p"/>
    <property type="match status" value="1"/>
</dbReference>
<reference evidence="2 3" key="1">
    <citation type="journal article" date="2018" name="MBio">
        <title>Comparative Genomics Reveals the Core Gene Toolbox for the Fungus-Insect Symbiosis.</title>
        <authorList>
            <person name="Wang Y."/>
            <person name="Stata M."/>
            <person name="Wang W."/>
            <person name="Stajich J.E."/>
            <person name="White M.M."/>
            <person name="Moncalvo J.M."/>
        </authorList>
    </citation>
    <scope>NUCLEOTIDE SEQUENCE [LARGE SCALE GENOMIC DNA]</scope>
    <source>
        <strain evidence="2 3">SC-DP-2</strain>
    </source>
</reference>